<feature type="coiled-coil region" evidence="1">
    <location>
        <begin position="359"/>
        <end position="386"/>
    </location>
</feature>
<keyword evidence="2" id="KW-0472">Membrane</keyword>
<proteinExistence type="predicted"/>
<keyword evidence="4" id="KW-1185">Reference proteome</keyword>
<feature type="transmembrane region" description="Helical" evidence="2">
    <location>
        <begin position="7"/>
        <end position="25"/>
    </location>
</feature>
<accession>A0ABT8NDL4</accession>
<comment type="caution">
    <text evidence="3">The sequence shown here is derived from an EMBL/GenBank/DDBJ whole genome shotgun (WGS) entry which is preliminary data.</text>
</comment>
<evidence type="ECO:0000313" key="4">
    <source>
        <dbReference type="Proteomes" id="UP001172142"/>
    </source>
</evidence>
<evidence type="ECO:0000256" key="2">
    <source>
        <dbReference type="SAM" id="Phobius"/>
    </source>
</evidence>
<dbReference type="SUPFAM" id="SSF48452">
    <property type="entry name" value="TPR-like"/>
    <property type="match status" value="1"/>
</dbReference>
<evidence type="ECO:0000313" key="3">
    <source>
        <dbReference type="EMBL" id="MDN7245983.1"/>
    </source>
</evidence>
<keyword evidence="2" id="KW-1133">Transmembrane helix</keyword>
<gene>
    <name evidence="3" type="ORF">QWY13_10745</name>
</gene>
<reference evidence="3 4" key="1">
    <citation type="submission" date="2023-07" db="EMBL/GenBank/DDBJ databases">
        <title>Novel species in genus Planococcus.</title>
        <authorList>
            <person name="Ning S."/>
        </authorList>
    </citation>
    <scope>NUCLEOTIDE SEQUENCE [LARGE SCALE GENOMIC DNA]</scope>
    <source>
        <strain evidence="3 4">N017</strain>
    </source>
</reference>
<feature type="transmembrane region" description="Helical" evidence="2">
    <location>
        <begin position="31"/>
        <end position="56"/>
    </location>
</feature>
<evidence type="ECO:0000256" key="1">
    <source>
        <dbReference type="SAM" id="Coils"/>
    </source>
</evidence>
<sequence>MKKIMKYFILFLILIAMSFGSYLLIFNQGLLGGLMVAAVFLLICMVLFIMSVYGILTQRLEFMSLRSTGEYTVLMIFAVSLSIVVGLITFANSYVEYTVKDNNLAYEEKARLFASTVFQVPSQKELSKTEKNGVTYFYSQESEQHVEKIDELLQEKEDLFDSYFAIENDEGLTIEFHENYKSLEANSGMEGIAGYYSTYNRTIHLVPEDIMWEVILLHEYTHYQSHLFSEENHLSINRIPVWFEEGLADFLAEDSSYWYELENVKVIDFHNLDSAMEFERAASRNFNPYAQSYLAIQSLVGDHGTEFIPEMLESKTTNEFYENLQELTGMEIEEFQNTFLRGLEKEQQARNAKFERASVAIESKRYAEAEETLNELMESYDIYDADEAHWVRTDLYLEQGFYGKAIVSLEKKIKNDNEEFKIDDLLLLAEIQLLVNPQKSLVHAKEAQVLNDSQGDYYDPTELELLIEAYQKINDSNPVGGYKMLMDQELVWNPLVVEELNNRLKKQYAGEF</sequence>
<keyword evidence="2" id="KW-0812">Transmembrane</keyword>
<evidence type="ECO:0008006" key="5">
    <source>
        <dbReference type="Google" id="ProtNLM"/>
    </source>
</evidence>
<dbReference type="EMBL" id="JAUJWU010000002">
    <property type="protein sequence ID" value="MDN7245983.1"/>
    <property type="molecule type" value="Genomic_DNA"/>
</dbReference>
<name>A0ABT8NDL4_9BACL</name>
<dbReference type="RefSeq" id="WP_301856594.1">
    <property type="nucleotide sequence ID" value="NZ_JAUJWU010000002.1"/>
</dbReference>
<feature type="transmembrane region" description="Helical" evidence="2">
    <location>
        <begin position="68"/>
        <end position="91"/>
    </location>
</feature>
<keyword evidence="1" id="KW-0175">Coiled coil</keyword>
<organism evidence="3 4">
    <name type="scientific">Planococcus shenhongbingii</name>
    <dbReference type="NCBI Taxonomy" id="3058398"/>
    <lineage>
        <taxon>Bacteria</taxon>
        <taxon>Bacillati</taxon>
        <taxon>Bacillota</taxon>
        <taxon>Bacilli</taxon>
        <taxon>Bacillales</taxon>
        <taxon>Caryophanaceae</taxon>
        <taxon>Planococcus</taxon>
    </lineage>
</organism>
<dbReference type="InterPro" id="IPR011990">
    <property type="entry name" value="TPR-like_helical_dom_sf"/>
</dbReference>
<dbReference type="Proteomes" id="UP001172142">
    <property type="component" value="Unassembled WGS sequence"/>
</dbReference>
<protein>
    <recommendedName>
        <fullName evidence="5">Tetratricopeptide repeat protein</fullName>
    </recommendedName>
</protein>
<dbReference type="Gene3D" id="1.25.40.10">
    <property type="entry name" value="Tetratricopeptide repeat domain"/>
    <property type="match status" value="1"/>
</dbReference>